<dbReference type="EMBL" id="JBHUNA010000017">
    <property type="protein sequence ID" value="MFD2760826.1"/>
    <property type="molecule type" value="Genomic_DNA"/>
</dbReference>
<feature type="transmembrane region" description="Helical" evidence="5">
    <location>
        <begin position="43"/>
        <end position="63"/>
    </location>
</feature>
<dbReference type="PANTHER" id="PTHR43847">
    <property type="entry name" value="BLL3993 PROTEIN"/>
    <property type="match status" value="1"/>
</dbReference>
<organism evidence="6 7">
    <name type="scientific">Lentibacillus juripiscarius</name>
    <dbReference type="NCBI Taxonomy" id="257446"/>
    <lineage>
        <taxon>Bacteria</taxon>
        <taxon>Bacillati</taxon>
        <taxon>Bacillota</taxon>
        <taxon>Bacilli</taxon>
        <taxon>Bacillales</taxon>
        <taxon>Bacillaceae</taxon>
        <taxon>Lentibacillus</taxon>
    </lineage>
</organism>
<dbReference type="GO" id="GO:0032259">
    <property type="term" value="P:methylation"/>
    <property type="evidence" value="ECO:0007669"/>
    <property type="project" value="UniProtKB-KW"/>
</dbReference>
<evidence type="ECO:0000256" key="3">
    <source>
        <dbReference type="ARBA" id="ARBA00022989"/>
    </source>
</evidence>
<comment type="subcellular location">
    <subcellularLocation>
        <location evidence="1">Membrane</location>
        <topology evidence="1">Multi-pass membrane protein</topology>
    </subcellularLocation>
</comment>
<keyword evidence="7" id="KW-1185">Reference proteome</keyword>
<keyword evidence="3 5" id="KW-1133">Transmembrane helix</keyword>
<keyword evidence="6" id="KW-0808">Transferase</keyword>
<dbReference type="Proteomes" id="UP001597502">
    <property type="component" value="Unassembled WGS sequence"/>
</dbReference>
<dbReference type="Gene3D" id="1.20.120.1630">
    <property type="match status" value="1"/>
</dbReference>
<keyword evidence="6" id="KW-0489">Methyltransferase</keyword>
<feature type="transmembrane region" description="Helical" evidence="5">
    <location>
        <begin position="131"/>
        <end position="154"/>
    </location>
</feature>
<keyword evidence="2 5" id="KW-0812">Transmembrane</keyword>
<proteinExistence type="predicted"/>
<sequence length="170" mass="19771">MTTWIWVFILAVIMQRLGELYIARRNEKWMKSMGGIEKGEKHYKWFVLLHCLFFASAITEVSLNPQSHAAQLNYFLLCLFLLMQAGRIWCMHTLGRFWNTKIIVLPGVTVIKKGPYRYIKHPNYVIVAVELFVIPLLIGAQLTAFLFPILHLLLLRVRIPSEEKALTRAT</sequence>
<gene>
    <name evidence="6" type="ORF">ACFSUO_07580</name>
</gene>
<dbReference type="InterPro" id="IPR007269">
    <property type="entry name" value="ICMT_MeTrfase"/>
</dbReference>
<evidence type="ECO:0000313" key="7">
    <source>
        <dbReference type="Proteomes" id="UP001597502"/>
    </source>
</evidence>
<dbReference type="RefSeq" id="WP_382392701.1">
    <property type="nucleotide sequence ID" value="NZ_JBHUNA010000017.1"/>
</dbReference>
<dbReference type="InterPro" id="IPR052527">
    <property type="entry name" value="Metal_cation-efflux_comp"/>
</dbReference>
<evidence type="ECO:0000256" key="1">
    <source>
        <dbReference type="ARBA" id="ARBA00004141"/>
    </source>
</evidence>
<feature type="transmembrane region" description="Helical" evidence="5">
    <location>
        <begin position="6"/>
        <end position="23"/>
    </location>
</feature>
<reference evidence="7" key="1">
    <citation type="journal article" date="2019" name="Int. J. Syst. Evol. Microbiol.">
        <title>The Global Catalogue of Microorganisms (GCM) 10K type strain sequencing project: providing services to taxonomists for standard genome sequencing and annotation.</title>
        <authorList>
            <consortium name="The Broad Institute Genomics Platform"/>
            <consortium name="The Broad Institute Genome Sequencing Center for Infectious Disease"/>
            <person name="Wu L."/>
            <person name="Ma J."/>
        </authorList>
    </citation>
    <scope>NUCLEOTIDE SEQUENCE [LARGE SCALE GENOMIC DNA]</scope>
    <source>
        <strain evidence="7">TISTR 1535</strain>
    </source>
</reference>
<feature type="transmembrane region" description="Helical" evidence="5">
    <location>
        <begin position="69"/>
        <end position="90"/>
    </location>
</feature>
<comment type="caution">
    <text evidence="6">The sequence shown here is derived from an EMBL/GenBank/DDBJ whole genome shotgun (WGS) entry which is preliminary data.</text>
</comment>
<keyword evidence="4 5" id="KW-0472">Membrane</keyword>
<dbReference type="Pfam" id="PF04140">
    <property type="entry name" value="ICMT"/>
    <property type="match status" value="1"/>
</dbReference>
<name>A0ABW5V4N0_9BACI</name>
<evidence type="ECO:0000256" key="2">
    <source>
        <dbReference type="ARBA" id="ARBA00022692"/>
    </source>
</evidence>
<evidence type="ECO:0000256" key="5">
    <source>
        <dbReference type="SAM" id="Phobius"/>
    </source>
</evidence>
<protein>
    <submittedName>
        <fullName evidence="6">Isoprenylcysteine carboxyl methyltransferase family protein</fullName>
    </submittedName>
</protein>
<dbReference type="PANTHER" id="PTHR43847:SF1">
    <property type="entry name" value="BLL3993 PROTEIN"/>
    <property type="match status" value="1"/>
</dbReference>
<evidence type="ECO:0000256" key="4">
    <source>
        <dbReference type="ARBA" id="ARBA00023136"/>
    </source>
</evidence>
<accession>A0ABW5V4N0</accession>
<evidence type="ECO:0000313" key="6">
    <source>
        <dbReference type="EMBL" id="MFD2760826.1"/>
    </source>
</evidence>
<dbReference type="GO" id="GO:0008168">
    <property type="term" value="F:methyltransferase activity"/>
    <property type="evidence" value="ECO:0007669"/>
    <property type="project" value="UniProtKB-KW"/>
</dbReference>